<evidence type="ECO:0000256" key="11">
    <source>
        <dbReference type="ARBA" id="ARBA00023012"/>
    </source>
</evidence>
<dbReference type="SUPFAM" id="SSF52402">
    <property type="entry name" value="Adenine nucleotide alpha hydrolases-like"/>
    <property type="match status" value="1"/>
</dbReference>
<dbReference type="Pfam" id="PF02518">
    <property type="entry name" value="HATPase_c"/>
    <property type="match status" value="1"/>
</dbReference>
<dbReference type="Gene3D" id="3.40.50.300">
    <property type="entry name" value="P-loop containing nucleotide triphosphate hydrolases"/>
    <property type="match status" value="1"/>
</dbReference>
<dbReference type="Pfam" id="PF00512">
    <property type="entry name" value="HisKA"/>
    <property type="match status" value="1"/>
</dbReference>
<name>A0AAU7LTE4_9BURK</name>
<dbReference type="Gene3D" id="3.30.565.10">
    <property type="entry name" value="Histidine kinase-like ATPase, C-terminal domain"/>
    <property type="match status" value="1"/>
</dbReference>
<dbReference type="InterPro" id="IPR003661">
    <property type="entry name" value="HisK_dim/P_dom"/>
</dbReference>
<dbReference type="SUPFAM" id="SSF47384">
    <property type="entry name" value="Homodimeric domain of signal transducing histidine kinase"/>
    <property type="match status" value="1"/>
</dbReference>
<dbReference type="InterPro" id="IPR003852">
    <property type="entry name" value="Sig_transdc_His_kinase_KdpD_N"/>
</dbReference>
<keyword evidence="7" id="KW-0547">Nucleotide-binding</keyword>
<dbReference type="InterPro" id="IPR003594">
    <property type="entry name" value="HATPase_dom"/>
</dbReference>
<evidence type="ECO:0000256" key="12">
    <source>
        <dbReference type="ARBA" id="ARBA00023136"/>
    </source>
</evidence>
<feature type="transmembrane region" description="Helical" evidence="13">
    <location>
        <begin position="486"/>
        <end position="509"/>
    </location>
</feature>
<dbReference type="GO" id="GO:0005886">
    <property type="term" value="C:plasma membrane"/>
    <property type="evidence" value="ECO:0007669"/>
    <property type="project" value="TreeGrafter"/>
</dbReference>
<feature type="transmembrane region" description="Helical" evidence="13">
    <location>
        <begin position="434"/>
        <end position="450"/>
    </location>
</feature>
<comment type="subcellular location">
    <subcellularLocation>
        <location evidence="2">Membrane</location>
        <topology evidence="2">Multi-pass membrane protein</topology>
    </subcellularLocation>
</comment>
<organism evidence="15">
    <name type="scientific">Polaromonas hydrogenivorans</name>
    <dbReference type="NCBI Taxonomy" id="335476"/>
    <lineage>
        <taxon>Bacteria</taxon>
        <taxon>Pseudomonadati</taxon>
        <taxon>Pseudomonadota</taxon>
        <taxon>Betaproteobacteria</taxon>
        <taxon>Burkholderiales</taxon>
        <taxon>Comamonadaceae</taxon>
        <taxon>Polaromonas</taxon>
    </lineage>
</organism>
<keyword evidence="4" id="KW-0597">Phosphoprotein</keyword>
<dbReference type="GO" id="GO:0005737">
    <property type="term" value="C:cytoplasm"/>
    <property type="evidence" value="ECO:0007669"/>
    <property type="project" value="UniProtKB-ARBA"/>
</dbReference>
<evidence type="ECO:0000256" key="2">
    <source>
        <dbReference type="ARBA" id="ARBA00004141"/>
    </source>
</evidence>
<dbReference type="InterPro" id="IPR005467">
    <property type="entry name" value="His_kinase_dom"/>
</dbReference>
<comment type="catalytic activity">
    <reaction evidence="1">
        <text>ATP + protein L-histidine = ADP + protein N-phospho-L-histidine.</text>
        <dbReference type="EC" id="2.7.13.3"/>
    </reaction>
</comment>
<evidence type="ECO:0000256" key="4">
    <source>
        <dbReference type="ARBA" id="ARBA00022553"/>
    </source>
</evidence>
<keyword evidence="6 13" id="KW-0812">Transmembrane</keyword>
<keyword evidence="12 13" id="KW-0472">Membrane</keyword>
<dbReference type="InterPro" id="IPR014729">
    <property type="entry name" value="Rossmann-like_a/b/a_fold"/>
</dbReference>
<dbReference type="CDD" id="cd00082">
    <property type="entry name" value="HisKA"/>
    <property type="match status" value="1"/>
</dbReference>
<dbReference type="PROSITE" id="PS50109">
    <property type="entry name" value="HIS_KIN"/>
    <property type="match status" value="1"/>
</dbReference>
<dbReference type="InterPro" id="IPR036890">
    <property type="entry name" value="HATPase_C_sf"/>
</dbReference>
<dbReference type="Pfam" id="PF13492">
    <property type="entry name" value="GAF_3"/>
    <property type="match status" value="1"/>
</dbReference>
<dbReference type="Pfam" id="PF13493">
    <property type="entry name" value="DUF4118"/>
    <property type="match status" value="1"/>
</dbReference>
<evidence type="ECO:0000256" key="6">
    <source>
        <dbReference type="ARBA" id="ARBA00022692"/>
    </source>
</evidence>
<evidence type="ECO:0000313" key="15">
    <source>
        <dbReference type="EMBL" id="XBP70820.1"/>
    </source>
</evidence>
<dbReference type="InterPro" id="IPR027417">
    <property type="entry name" value="P-loop_NTPase"/>
</dbReference>
<evidence type="ECO:0000256" key="1">
    <source>
        <dbReference type="ARBA" id="ARBA00000085"/>
    </source>
</evidence>
<keyword evidence="8" id="KW-0418">Kinase</keyword>
<dbReference type="InterPro" id="IPR036097">
    <property type="entry name" value="HisK_dim/P_sf"/>
</dbReference>
<dbReference type="InterPro" id="IPR025201">
    <property type="entry name" value="KdpD_TM"/>
</dbReference>
<evidence type="ECO:0000256" key="13">
    <source>
        <dbReference type="SAM" id="Phobius"/>
    </source>
</evidence>
<dbReference type="GO" id="GO:0005524">
    <property type="term" value="F:ATP binding"/>
    <property type="evidence" value="ECO:0007669"/>
    <property type="project" value="UniProtKB-KW"/>
</dbReference>
<dbReference type="FunFam" id="3.40.50.300:FF:000483">
    <property type="entry name" value="Sensor histidine kinase KdpD"/>
    <property type="match status" value="1"/>
</dbReference>
<dbReference type="Gene3D" id="3.40.50.620">
    <property type="entry name" value="HUPs"/>
    <property type="match status" value="1"/>
</dbReference>
<proteinExistence type="predicted"/>
<dbReference type="SUPFAM" id="SSF55874">
    <property type="entry name" value="ATPase domain of HSP90 chaperone/DNA topoisomerase II/histidine kinase"/>
    <property type="match status" value="1"/>
</dbReference>
<dbReference type="SMART" id="SM00387">
    <property type="entry name" value="HATPase_c"/>
    <property type="match status" value="1"/>
</dbReference>
<dbReference type="InterPro" id="IPR052023">
    <property type="entry name" value="Histidine_kinase_KdpD"/>
</dbReference>
<gene>
    <name evidence="15" type="ORF">ABLV49_03140</name>
</gene>
<dbReference type="RefSeq" id="WP_349280148.1">
    <property type="nucleotide sequence ID" value="NZ_CP157675.1"/>
</dbReference>
<dbReference type="EMBL" id="CP157675">
    <property type="protein sequence ID" value="XBP70820.1"/>
    <property type="molecule type" value="Genomic_DNA"/>
</dbReference>
<evidence type="ECO:0000256" key="7">
    <source>
        <dbReference type="ARBA" id="ARBA00022741"/>
    </source>
</evidence>
<feature type="transmembrane region" description="Helical" evidence="13">
    <location>
        <begin position="411"/>
        <end position="428"/>
    </location>
</feature>
<dbReference type="InterPro" id="IPR003018">
    <property type="entry name" value="GAF"/>
</dbReference>
<evidence type="ECO:0000256" key="9">
    <source>
        <dbReference type="ARBA" id="ARBA00022840"/>
    </source>
</evidence>
<dbReference type="PANTHER" id="PTHR45569:SF1">
    <property type="entry name" value="SENSOR PROTEIN KDPD"/>
    <property type="match status" value="1"/>
</dbReference>
<accession>A0AAU7LTE4</accession>
<dbReference type="SMART" id="SM00388">
    <property type="entry name" value="HisKA"/>
    <property type="match status" value="1"/>
</dbReference>
<dbReference type="Pfam" id="PF02702">
    <property type="entry name" value="KdpD"/>
    <property type="match status" value="1"/>
</dbReference>
<reference evidence="15" key="1">
    <citation type="submission" date="2024-05" db="EMBL/GenBank/DDBJ databases">
        <authorList>
            <person name="Bunk B."/>
            <person name="Swiderski J."/>
            <person name="Sproer C."/>
            <person name="Thiel V."/>
        </authorList>
    </citation>
    <scope>NUCLEOTIDE SEQUENCE</scope>
    <source>
        <strain evidence="15">DSM 17735</strain>
    </source>
</reference>
<dbReference type="SUPFAM" id="SSF55781">
    <property type="entry name" value="GAF domain-like"/>
    <property type="match status" value="1"/>
</dbReference>
<dbReference type="Gene3D" id="1.20.120.620">
    <property type="entry name" value="Backbone structure of the membrane domain of e. Coli histidine kinase receptor kdpd"/>
    <property type="match status" value="1"/>
</dbReference>
<evidence type="ECO:0000256" key="8">
    <source>
        <dbReference type="ARBA" id="ARBA00022777"/>
    </source>
</evidence>
<dbReference type="Gene3D" id="1.10.287.130">
    <property type="match status" value="1"/>
</dbReference>
<evidence type="ECO:0000259" key="14">
    <source>
        <dbReference type="PROSITE" id="PS50109"/>
    </source>
</evidence>
<evidence type="ECO:0000256" key="5">
    <source>
        <dbReference type="ARBA" id="ARBA00022679"/>
    </source>
</evidence>
<dbReference type="PRINTS" id="PR00344">
    <property type="entry name" value="BCTRLSENSOR"/>
</dbReference>
<dbReference type="PANTHER" id="PTHR45569">
    <property type="entry name" value="SENSOR PROTEIN KDPD"/>
    <property type="match status" value="1"/>
</dbReference>
<keyword evidence="5" id="KW-0808">Transferase</keyword>
<keyword evidence="11" id="KW-0902">Two-component regulatory system</keyword>
<dbReference type="InterPro" id="IPR038318">
    <property type="entry name" value="KdpD_sf"/>
</dbReference>
<dbReference type="EC" id="2.7.13.3" evidence="3"/>
<evidence type="ECO:0000256" key="10">
    <source>
        <dbReference type="ARBA" id="ARBA00022989"/>
    </source>
</evidence>
<dbReference type="GO" id="GO:0000155">
    <property type="term" value="F:phosphorelay sensor kinase activity"/>
    <property type="evidence" value="ECO:0007669"/>
    <property type="project" value="InterPro"/>
</dbReference>
<keyword evidence="10 13" id="KW-1133">Transmembrane helix</keyword>
<dbReference type="Gene3D" id="3.30.450.40">
    <property type="match status" value="1"/>
</dbReference>
<dbReference type="InterPro" id="IPR029016">
    <property type="entry name" value="GAF-like_dom_sf"/>
</dbReference>
<dbReference type="InterPro" id="IPR004358">
    <property type="entry name" value="Sig_transdc_His_kin-like_C"/>
</dbReference>
<evidence type="ECO:0000256" key="3">
    <source>
        <dbReference type="ARBA" id="ARBA00012438"/>
    </source>
</evidence>
<dbReference type="AlphaFoldDB" id="A0AAU7LTE4"/>
<feature type="domain" description="Histidine kinase" evidence="14">
    <location>
        <begin position="677"/>
        <end position="892"/>
    </location>
</feature>
<sequence length="899" mass="97248">MAYNPDSRPDPDQLLDQLRAHEARASRGRLRIYFGASAGVGKTYAMLSAAQRERKDGRDIVVGVIETHGRSETAELLAGLEQLPLREVAYRGRTLREFDLDAALARKPEVALVDELAHSNVEGSRHPKRWQDVQELLDAGIDVWSAINVQHLESLNGTVGAITGIRVNETVPDTVLDAADEIILVDVTPDELTARLKAGKVYLPQQAERAAQNFFRKGNLIALREIALRRTAEHVEDDVRSYRVEKSIAPVWNTEGALLACIGPHEGAEQTVRTAARLAGQLNVRWHAAYVETPRLQRLKEAERDRILAVIKLAGELGAATAVLAASDAAAELVAQAQALNCATLVVGRPALPGWRTLWSGRSMTRRLARLAPTLDIMEVADARSSRRLAPAVPRSDEDAASAWNGSLPRYAWAVASSVAITLLATPLLNVFDLANIVMLFLLGTVLVALKFGRGPAALAAFLNVAAFDYFFVAPRLSLAVSDVQYLVTFAVMLVVGLLTGQLTAGLRFQARISSSRERRAQSLFELTRDLSAALMHSQVAELGEAAVQRDFGGQALVLTTDARDQLVPPGHAPPGFDASVADWAFRHAQAAGLATSTLSAQTWHYVPLKATMRVRGVLALQPARPRWLLIPEQLQQLDTLARQIAIALERVHYVDIAQQAVVEMESERLRNTLLAALSHDVRTPLTALIGLAESLQRSQPPLAPQQAGMAQAMTQQARQLNALVSNLLDMARLQNGAVSLHREWQSVEEVAGSAIRAAQPALNGRTVRTDIAPDLPLVEFDAVLMERVLVNLLENAAKYGAPPFEIQARAAPDSLVLSVRDHGPGLPPALRGREAELFEKFTRGQSESATPGVGLGLAICKAIVDAHRGKIVAGNAQGGGAQFTITLPRSSPPEPAPE</sequence>
<protein>
    <recommendedName>
        <fullName evidence="3">histidine kinase</fullName>
        <ecNumber evidence="3">2.7.13.3</ecNumber>
    </recommendedName>
</protein>
<feature type="transmembrane region" description="Helical" evidence="13">
    <location>
        <begin position="457"/>
        <end position="474"/>
    </location>
</feature>
<keyword evidence="9" id="KW-0067">ATP-binding</keyword>